<evidence type="ECO:0000259" key="6">
    <source>
        <dbReference type="PROSITE" id="PS51007"/>
    </source>
</evidence>
<dbReference type="STRING" id="690417.IC63_00190"/>
<sequence length="525" mass="56149">MNPAPLLWLCLLALGATASAETPADAVRAVPVAPDAAAATAWQTEPHLSVIPRTEAERARIAKVLAPPTDFSAPEPFETKPAGAATTRLMPGTEAFSQFSPNMPVDREMDFKIGNGIFRKLWVGAPSSTRGSDGLGPLYNARACQNCHIKDGRGHMPDGPDDSRVSAFLRLSIPGGPDRPEIPGYIPTQPDPVYGGQLQDLALEGYLAEARMGVSWTEMPVTLADGSVVSLRRPAYAVEAPAYGPPHPALQVSPRVAPQMIGLGLIEAVPVADIVAGADPEDADGDGISGREQIVWSSQFDRPMLGRFGHKAGNATILEQSASAFSGDMGLSTPLFDSPSGECTDAQTDCRSAPSGQEPGIRDGLEVDGASLDLVNFYSRNLAVPERRGADDPRVLRGKEIAYTIGCTACHRPKFVTHRLKDQPEQSFQLIWPYTDLLLHDMGEGLADGRPESRADGREWRTAPLWGIALNGKVTGVESYLHDGRARSLIEAVLWHGGEAQAARDAVVNLPAEDRKALIAWLESL</sequence>
<dbReference type="GO" id="GO:0020037">
    <property type="term" value="F:heme binding"/>
    <property type="evidence" value="ECO:0007669"/>
    <property type="project" value="InterPro"/>
</dbReference>
<proteinExistence type="predicted"/>
<dbReference type="InterPro" id="IPR010538">
    <property type="entry name" value="DHOR"/>
</dbReference>
<keyword evidence="2 4" id="KW-0479">Metal-binding</keyword>
<protein>
    <submittedName>
        <fullName evidence="7">Thiol oxidoreductase</fullName>
    </submittedName>
</protein>
<dbReference type="PIRSF" id="PIRSF028099">
    <property type="entry name" value="DUF1111"/>
    <property type="match status" value="1"/>
</dbReference>
<dbReference type="GO" id="GO:0004130">
    <property type="term" value="F:cytochrome-c peroxidase activity"/>
    <property type="evidence" value="ECO:0007669"/>
    <property type="project" value="TreeGrafter"/>
</dbReference>
<comment type="caution">
    <text evidence="7">The sequence shown here is derived from an EMBL/GenBank/DDBJ whole genome shotgun (WGS) entry which is preliminary data.</text>
</comment>
<evidence type="ECO:0000313" key="8">
    <source>
        <dbReference type="Proteomes" id="UP000029917"/>
    </source>
</evidence>
<feature type="chain" id="PRO_5001946287" evidence="5">
    <location>
        <begin position="21"/>
        <end position="525"/>
    </location>
</feature>
<gene>
    <name evidence="7" type="ORF">IC63_00190</name>
</gene>
<evidence type="ECO:0000256" key="1">
    <source>
        <dbReference type="ARBA" id="ARBA00022617"/>
    </source>
</evidence>
<dbReference type="PROSITE" id="PS51007">
    <property type="entry name" value="CYTC"/>
    <property type="match status" value="1"/>
</dbReference>
<accession>A0A099FGE3</accession>
<dbReference type="InterPro" id="IPR051395">
    <property type="entry name" value="Cytochrome_c_Peroxidase/MauG"/>
</dbReference>
<dbReference type="InterPro" id="IPR036909">
    <property type="entry name" value="Cyt_c-like_dom_sf"/>
</dbReference>
<evidence type="ECO:0000256" key="3">
    <source>
        <dbReference type="ARBA" id="ARBA00023004"/>
    </source>
</evidence>
<dbReference type="OrthoDB" id="9805202at2"/>
<dbReference type="SUPFAM" id="SSF46626">
    <property type="entry name" value="Cytochrome c"/>
    <property type="match status" value="1"/>
</dbReference>
<keyword evidence="8" id="KW-1185">Reference proteome</keyword>
<dbReference type="Proteomes" id="UP000029917">
    <property type="component" value="Unassembled WGS sequence"/>
</dbReference>
<reference evidence="7 8" key="2">
    <citation type="submission" date="2014-10" db="EMBL/GenBank/DDBJ databases">
        <title>Paracoccus sanguinis sp. nov., isolated from clinical specimens of New York State patients.</title>
        <authorList>
            <person name="Mingle L.A."/>
            <person name="Cole J.A."/>
            <person name="Lapierre P."/>
            <person name="Musser K.A."/>
        </authorList>
    </citation>
    <scope>NUCLEOTIDE SEQUENCE [LARGE SCALE GENOMIC DNA]</scope>
    <source>
        <strain evidence="7 8">HAMBI 3106</strain>
    </source>
</reference>
<dbReference type="GO" id="GO:0009055">
    <property type="term" value="F:electron transfer activity"/>
    <property type="evidence" value="ECO:0007669"/>
    <property type="project" value="InterPro"/>
</dbReference>
<feature type="domain" description="Cytochrome c" evidence="6">
    <location>
        <begin position="393"/>
        <end position="525"/>
    </location>
</feature>
<evidence type="ECO:0000256" key="5">
    <source>
        <dbReference type="SAM" id="SignalP"/>
    </source>
</evidence>
<organism evidence="7 8">
    <name type="scientific">Paracoccus sphaerophysae</name>
    <dbReference type="NCBI Taxonomy" id="690417"/>
    <lineage>
        <taxon>Bacteria</taxon>
        <taxon>Pseudomonadati</taxon>
        <taxon>Pseudomonadota</taxon>
        <taxon>Alphaproteobacteria</taxon>
        <taxon>Rhodobacterales</taxon>
        <taxon>Paracoccaceae</taxon>
        <taxon>Paracoccus</taxon>
    </lineage>
</organism>
<dbReference type="PANTHER" id="PTHR30600">
    <property type="entry name" value="CYTOCHROME C PEROXIDASE-RELATED"/>
    <property type="match status" value="1"/>
</dbReference>
<dbReference type="InterPro" id="IPR009056">
    <property type="entry name" value="Cyt_c-like_dom"/>
</dbReference>
<dbReference type="AlphaFoldDB" id="A0A099FGE3"/>
<dbReference type="Pfam" id="PF06537">
    <property type="entry name" value="DHOR"/>
    <property type="match status" value="1"/>
</dbReference>
<dbReference type="GO" id="GO:0046872">
    <property type="term" value="F:metal ion binding"/>
    <property type="evidence" value="ECO:0007669"/>
    <property type="project" value="UniProtKB-KW"/>
</dbReference>
<keyword evidence="3 4" id="KW-0408">Iron</keyword>
<evidence type="ECO:0000313" key="7">
    <source>
        <dbReference type="EMBL" id="KGJ09614.1"/>
    </source>
</evidence>
<dbReference type="PANTHER" id="PTHR30600:SF4">
    <property type="entry name" value="CYTOCHROME C DOMAIN-CONTAINING PROTEIN"/>
    <property type="match status" value="1"/>
</dbReference>
<evidence type="ECO:0000256" key="4">
    <source>
        <dbReference type="PROSITE-ProRule" id="PRU00433"/>
    </source>
</evidence>
<keyword evidence="1 4" id="KW-0349">Heme</keyword>
<feature type="signal peptide" evidence="5">
    <location>
        <begin position="1"/>
        <end position="20"/>
    </location>
</feature>
<evidence type="ECO:0000256" key="2">
    <source>
        <dbReference type="ARBA" id="ARBA00022723"/>
    </source>
</evidence>
<dbReference type="RefSeq" id="WP_036715829.1">
    <property type="nucleotide sequence ID" value="NZ_JRKS01000001.1"/>
</dbReference>
<dbReference type="EMBL" id="JRKS01000001">
    <property type="protein sequence ID" value="KGJ09614.1"/>
    <property type="molecule type" value="Genomic_DNA"/>
</dbReference>
<reference evidence="7 8" key="1">
    <citation type="submission" date="2014-09" db="EMBL/GenBank/DDBJ databases">
        <authorList>
            <person name="McGinnis J.M."/>
            <person name="Wolfgang W.J."/>
        </authorList>
    </citation>
    <scope>NUCLEOTIDE SEQUENCE [LARGE SCALE GENOMIC DNA]</scope>
    <source>
        <strain evidence="7 8">HAMBI 3106</strain>
    </source>
</reference>
<keyword evidence="5" id="KW-0732">Signal</keyword>
<name>A0A099FGE3_9RHOB</name>
<dbReference type="Gene3D" id="1.10.760.10">
    <property type="entry name" value="Cytochrome c-like domain"/>
    <property type="match status" value="1"/>
</dbReference>